<keyword evidence="2" id="KW-0732">Signal</keyword>
<reference evidence="3" key="1">
    <citation type="submission" date="2022-01" db="EMBL/GenBank/DDBJ databases">
        <title>Draft genome sequence of Sabulilitoribacter arenilitoris KCTC 52401.</title>
        <authorList>
            <person name="Oh J.-S."/>
        </authorList>
    </citation>
    <scope>NUCLEOTIDE SEQUENCE</scope>
    <source>
        <strain evidence="3">HMF6543</strain>
    </source>
</reference>
<evidence type="ECO:0000313" key="4">
    <source>
        <dbReference type="Proteomes" id="UP001199795"/>
    </source>
</evidence>
<dbReference type="Gene3D" id="3.30.910.20">
    <property type="entry name" value="Skp domain"/>
    <property type="match status" value="1"/>
</dbReference>
<comment type="similarity">
    <text evidence="1">Belongs to the Skp family.</text>
</comment>
<proteinExistence type="inferred from homology"/>
<dbReference type="Pfam" id="PF03938">
    <property type="entry name" value="OmpH"/>
    <property type="match status" value="1"/>
</dbReference>
<organism evidence="3 4">
    <name type="scientific">Wocania arenilitoris</name>
    <dbReference type="NCBI Taxonomy" id="2044858"/>
    <lineage>
        <taxon>Bacteria</taxon>
        <taxon>Pseudomonadati</taxon>
        <taxon>Bacteroidota</taxon>
        <taxon>Flavobacteriia</taxon>
        <taxon>Flavobacteriales</taxon>
        <taxon>Flavobacteriaceae</taxon>
        <taxon>Wocania</taxon>
    </lineage>
</organism>
<protein>
    <submittedName>
        <fullName evidence="3">OmpH family outer membrane protein</fullName>
    </submittedName>
</protein>
<keyword evidence="4" id="KW-1185">Reference proteome</keyword>
<dbReference type="RefSeq" id="WP_237238078.1">
    <property type="nucleotide sequence ID" value="NZ_JAKKDU010000001.1"/>
</dbReference>
<dbReference type="AlphaFoldDB" id="A0AAE3JN12"/>
<evidence type="ECO:0000256" key="2">
    <source>
        <dbReference type="ARBA" id="ARBA00022729"/>
    </source>
</evidence>
<gene>
    <name evidence="3" type="ORF">L3X37_00030</name>
</gene>
<dbReference type="GO" id="GO:0050821">
    <property type="term" value="P:protein stabilization"/>
    <property type="evidence" value="ECO:0007669"/>
    <property type="project" value="TreeGrafter"/>
</dbReference>
<comment type="caution">
    <text evidence="3">The sequence shown here is derived from an EMBL/GenBank/DDBJ whole genome shotgun (WGS) entry which is preliminary data.</text>
</comment>
<dbReference type="InterPro" id="IPR005632">
    <property type="entry name" value="Chaperone_Skp"/>
</dbReference>
<dbReference type="GO" id="GO:0051082">
    <property type="term" value="F:unfolded protein binding"/>
    <property type="evidence" value="ECO:0007669"/>
    <property type="project" value="InterPro"/>
</dbReference>
<dbReference type="InterPro" id="IPR024930">
    <property type="entry name" value="Skp_dom_sf"/>
</dbReference>
<dbReference type="SMART" id="SM00935">
    <property type="entry name" value="OmpH"/>
    <property type="match status" value="1"/>
</dbReference>
<dbReference type="SUPFAM" id="SSF111384">
    <property type="entry name" value="OmpH-like"/>
    <property type="match status" value="1"/>
</dbReference>
<dbReference type="GO" id="GO:0005829">
    <property type="term" value="C:cytosol"/>
    <property type="evidence" value="ECO:0007669"/>
    <property type="project" value="TreeGrafter"/>
</dbReference>
<accession>A0AAE3JN12</accession>
<evidence type="ECO:0000256" key="1">
    <source>
        <dbReference type="ARBA" id="ARBA00009091"/>
    </source>
</evidence>
<dbReference type="EMBL" id="JAKKDU010000001">
    <property type="protein sequence ID" value="MCF7566755.1"/>
    <property type="molecule type" value="Genomic_DNA"/>
</dbReference>
<sequence>MKNIIYVVLAMIVLSSCQKQEKIGYVNNATLINDFNEKKDLEAKFKVRQETFTKKFDSIDQAFQVEVEKFQTGAKRMSQTKAQQKYQELGQKKQMLDQQKQIDAQQFQQAYQAEMDSLIVKVKDFVEDYGQKNNYTYIIGTTDAVSTIMYGKEENDLTQTILDALNDNKAKNKEADKKD</sequence>
<name>A0AAE3JN12_9FLAO</name>
<evidence type="ECO:0000313" key="3">
    <source>
        <dbReference type="EMBL" id="MCF7566755.1"/>
    </source>
</evidence>
<dbReference type="PROSITE" id="PS51257">
    <property type="entry name" value="PROKAR_LIPOPROTEIN"/>
    <property type="match status" value="1"/>
</dbReference>
<dbReference type="PANTHER" id="PTHR35089:SF1">
    <property type="entry name" value="CHAPERONE PROTEIN SKP"/>
    <property type="match status" value="1"/>
</dbReference>
<dbReference type="Proteomes" id="UP001199795">
    <property type="component" value="Unassembled WGS sequence"/>
</dbReference>
<dbReference type="PANTHER" id="PTHR35089">
    <property type="entry name" value="CHAPERONE PROTEIN SKP"/>
    <property type="match status" value="1"/>
</dbReference>